<dbReference type="EMBL" id="JXJN01024139">
    <property type="status" value="NOT_ANNOTATED_CDS"/>
    <property type="molecule type" value="Genomic_DNA"/>
</dbReference>
<proteinExistence type="predicted"/>
<keyword evidence="3" id="KW-1185">Reference proteome</keyword>
<dbReference type="AlphaFoldDB" id="A0A1B0C1P2"/>
<evidence type="ECO:0000313" key="3">
    <source>
        <dbReference type="Proteomes" id="UP000092460"/>
    </source>
</evidence>
<dbReference type="EnsemblMetazoa" id="GPPI046724-RA">
    <property type="protein sequence ID" value="GPPI046724-PA"/>
    <property type="gene ID" value="GPPI046724"/>
</dbReference>
<evidence type="ECO:0000313" key="2">
    <source>
        <dbReference type="EnsemblMetazoa" id="GPPI046724-PA"/>
    </source>
</evidence>
<name>A0A1B0C1P2_9MUSC</name>
<evidence type="ECO:0000256" key="1">
    <source>
        <dbReference type="SAM" id="MobiDB-lite"/>
    </source>
</evidence>
<accession>A0A1B0C1P2</accession>
<dbReference type="Proteomes" id="UP000092460">
    <property type="component" value="Unassembled WGS sequence"/>
</dbReference>
<reference evidence="2" key="2">
    <citation type="submission" date="2020-05" db="UniProtKB">
        <authorList>
            <consortium name="EnsemblMetazoa"/>
        </authorList>
    </citation>
    <scope>IDENTIFICATION</scope>
    <source>
        <strain evidence="2">IAEA</strain>
    </source>
</reference>
<dbReference type="VEuPathDB" id="VectorBase:GPPI046724"/>
<reference evidence="3" key="1">
    <citation type="submission" date="2015-01" db="EMBL/GenBank/DDBJ databases">
        <authorList>
            <person name="Aksoy S."/>
            <person name="Warren W."/>
            <person name="Wilson R.K."/>
        </authorList>
    </citation>
    <scope>NUCLEOTIDE SEQUENCE [LARGE SCALE GENOMIC DNA]</scope>
    <source>
        <strain evidence="3">IAEA</strain>
    </source>
</reference>
<protein>
    <submittedName>
        <fullName evidence="2">Uncharacterized protein</fullName>
    </submittedName>
</protein>
<sequence length="191" mass="21019">MPVKVRGTGAPLTLRAVRPPGIVAEKTCCRKRSLMTTGARTSLEPANMLGRPSQAKKTCFKSFLALALLFAVNTYKLGFYPNPEASLQQQQHLLNNGALTVPIPLVSKPAMYENSANKGKKSAAIEKQTAKKLKTKLKTGIIRIDESEIDASNTCSSQLRESFLVDQFNHPKKESHKHLSPHRQPPYGTHS</sequence>
<feature type="region of interest" description="Disordered" evidence="1">
    <location>
        <begin position="166"/>
        <end position="191"/>
    </location>
</feature>
<organism evidence="2 3">
    <name type="scientific">Glossina palpalis gambiensis</name>
    <dbReference type="NCBI Taxonomy" id="67801"/>
    <lineage>
        <taxon>Eukaryota</taxon>
        <taxon>Metazoa</taxon>
        <taxon>Ecdysozoa</taxon>
        <taxon>Arthropoda</taxon>
        <taxon>Hexapoda</taxon>
        <taxon>Insecta</taxon>
        <taxon>Pterygota</taxon>
        <taxon>Neoptera</taxon>
        <taxon>Endopterygota</taxon>
        <taxon>Diptera</taxon>
        <taxon>Brachycera</taxon>
        <taxon>Muscomorpha</taxon>
        <taxon>Hippoboscoidea</taxon>
        <taxon>Glossinidae</taxon>
        <taxon>Glossina</taxon>
    </lineage>
</organism>